<evidence type="ECO:0000256" key="9">
    <source>
        <dbReference type="PIRSR" id="PIRSR602401-1"/>
    </source>
</evidence>
<evidence type="ECO:0000256" key="6">
    <source>
        <dbReference type="ARBA" id="ARBA00023002"/>
    </source>
</evidence>
<dbReference type="PANTHER" id="PTHR46300">
    <property type="entry name" value="P450, PUTATIVE (EUROFUNG)-RELATED-RELATED"/>
    <property type="match status" value="1"/>
</dbReference>
<evidence type="ECO:0000256" key="10">
    <source>
        <dbReference type="RuleBase" id="RU000461"/>
    </source>
</evidence>
<keyword evidence="5 9" id="KW-0479">Metal-binding</keyword>
<name>A0A0B7FJA2_THACB</name>
<keyword evidence="8 10" id="KW-0503">Monooxygenase</keyword>
<dbReference type="GO" id="GO:0016705">
    <property type="term" value="F:oxidoreductase activity, acting on paired donors, with incorporation or reduction of molecular oxygen"/>
    <property type="evidence" value="ECO:0007669"/>
    <property type="project" value="InterPro"/>
</dbReference>
<sequence length="521" mass="59936">MISIRDALWTGLVLIAPAFGWYYYKARSHKIAIHPPSPLYLPFFGHLFSLPSGPEHVLYAKLGKDLKSDIIYLNLLGHDIIVLNSSQVASELLDKRSSMYSDRFCPLMFRDKSLFDWSTSPALLGYNDIWRHHRRMMNKWLNVRDVAQFHKTQETRTRSLLQRLLTVSNEATPFDSVKNEFYFAMGSSIFQMVYGYITQGKSDPFFRAAHEADEHATKAVMITNFYVNIFPFLNHFPEWMPGTGWKRTVRDWREQKVYALNAPFRWTQNQVNQGTSEPSIIGDLLQDNNIMSGLSNEERDNRLKELAHVLYSGGTDTTSSLLLSFVAAMVLNPHVQTQAQTEIDLILGFGVLPTMSDRERLPYVNRLILELMRWRPALPIGLPHRCSQDDTYRGYNIAKGSIMIGNIWSMSRDEKLYQDPETFNPNRFLDPEVPPIPIFGWGRRKCPGIYFGEASLFITISSLLAMFTFSKKNTSNGGYIEPLIEDTSNSLIIEMKPFEFEFAVRSEMHYRVINNGADSRS</sequence>
<dbReference type="OrthoDB" id="2789670at2759"/>
<keyword evidence="6 10" id="KW-0560">Oxidoreductase</keyword>
<dbReference type="CDD" id="cd11065">
    <property type="entry name" value="CYP64-like"/>
    <property type="match status" value="1"/>
</dbReference>
<dbReference type="SUPFAM" id="SSF48264">
    <property type="entry name" value="Cytochrome P450"/>
    <property type="match status" value="1"/>
</dbReference>
<dbReference type="EMBL" id="LN679309">
    <property type="protein sequence ID" value="CEL56318.1"/>
    <property type="molecule type" value="Genomic_DNA"/>
</dbReference>
<dbReference type="GO" id="GO:0020037">
    <property type="term" value="F:heme binding"/>
    <property type="evidence" value="ECO:0007669"/>
    <property type="project" value="InterPro"/>
</dbReference>
<keyword evidence="7 9" id="KW-0408">Iron</keyword>
<feature type="binding site" description="axial binding residue" evidence="9">
    <location>
        <position position="446"/>
    </location>
    <ligand>
        <name>heme</name>
        <dbReference type="ChEBI" id="CHEBI:30413"/>
    </ligand>
    <ligandPart>
        <name>Fe</name>
        <dbReference type="ChEBI" id="CHEBI:18248"/>
    </ligandPart>
</feature>
<dbReference type="InterPro" id="IPR002401">
    <property type="entry name" value="Cyt_P450_E_grp-I"/>
</dbReference>
<keyword evidence="4 9" id="KW-0349">Heme</keyword>
<dbReference type="STRING" id="1108050.A0A0B7FJA2"/>
<accession>A0A0B7FJA2</accession>
<evidence type="ECO:0000313" key="11">
    <source>
        <dbReference type="EMBL" id="CEL56318.1"/>
    </source>
</evidence>
<evidence type="ECO:0000256" key="4">
    <source>
        <dbReference type="ARBA" id="ARBA00022617"/>
    </source>
</evidence>
<dbReference type="GO" id="GO:0005506">
    <property type="term" value="F:iron ion binding"/>
    <property type="evidence" value="ECO:0007669"/>
    <property type="project" value="InterPro"/>
</dbReference>
<evidence type="ECO:0000256" key="1">
    <source>
        <dbReference type="ARBA" id="ARBA00001971"/>
    </source>
</evidence>
<dbReference type="InterPro" id="IPR017972">
    <property type="entry name" value="Cyt_P450_CS"/>
</dbReference>
<comment type="cofactor">
    <cofactor evidence="1 9">
        <name>heme</name>
        <dbReference type="ChEBI" id="CHEBI:30413"/>
    </cofactor>
</comment>
<dbReference type="InterPro" id="IPR036396">
    <property type="entry name" value="Cyt_P450_sf"/>
</dbReference>
<reference evidence="11 12" key="1">
    <citation type="submission" date="2014-11" db="EMBL/GenBank/DDBJ databases">
        <authorList>
            <person name="Wibberg Daniel"/>
        </authorList>
    </citation>
    <scope>NUCLEOTIDE SEQUENCE [LARGE SCALE GENOMIC DNA]</scope>
    <source>
        <strain evidence="11">Rhizoctonia solani AG1-IB 7/3/14</strain>
    </source>
</reference>
<protein>
    <submittedName>
        <fullName evidence="11">O-methylsterigmatocystin oxidoreductase</fullName>
    </submittedName>
</protein>
<comment type="pathway">
    <text evidence="2">Secondary metabolite biosynthesis.</text>
</comment>
<evidence type="ECO:0000256" key="8">
    <source>
        <dbReference type="ARBA" id="ARBA00023033"/>
    </source>
</evidence>
<dbReference type="Gene3D" id="1.10.630.10">
    <property type="entry name" value="Cytochrome P450"/>
    <property type="match status" value="1"/>
</dbReference>
<organism evidence="11 12">
    <name type="scientific">Thanatephorus cucumeris (strain AG1-IB / isolate 7/3/14)</name>
    <name type="common">Lettuce bottom rot fungus</name>
    <name type="synonym">Rhizoctonia solani</name>
    <dbReference type="NCBI Taxonomy" id="1108050"/>
    <lineage>
        <taxon>Eukaryota</taxon>
        <taxon>Fungi</taxon>
        <taxon>Dikarya</taxon>
        <taxon>Basidiomycota</taxon>
        <taxon>Agaricomycotina</taxon>
        <taxon>Agaricomycetes</taxon>
        <taxon>Cantharellales</taxon>
        <taxon>Ceratobasidiaceae</taxon>
        <taxon>Rhizoctonia</taxon>
        <taxon>Rhizoctonia solani AG-1</taxon>
    </lineage>
</organism>
<gene>
    <name evidence="11" type="ORF">RSOLAG1IB_11889</name>
</gene>
<evidence type="ECO:0000256" key="2">
    <source>
        <dbReference type="ARBA" id="ARBA00005179"/>
    </source>
</evidence>
<dbReference type="GO" id="GO:0004497">
    <property type="term" value="F:monooxygenase activity"/>
    <property type="evidence" value="ECO:0007669"/>
    <property type="project" value="UniProtKB-KW"/>
</dbReference>
<evidence type="ECO:0000256" key="3">
    <source>
        <dbReference type="ARBA" id="ARBA00010617"/>
    </source>
</evidence>
<evidence type="ECO:0000256" key="7">
    <source>
        <dbReference type="ARBA" id="ARBA00023004"/>
    </source>
</evidence>
<dbReference type="PANTHER" id="PTHR46300:SF7">
    <property type="entry name" value="P450, PUTATIVE (EUROFUNG)-RELATED"/>
    <property type="match status" value="1"/>
</dbReference>
<dbReference type="AlphaFoldDB" id="A0A0B7FJA2"/>
<dbReference type="PROSITE" id="PS00086">
    <property type="entry name" value="CYTOCHROME_P450"/>
    <property type="match status" value="1"/>
</dbReference>
<evidence type="ECO:0000313" key="12">
    <source>
        <dbReference type="Proteomes" id="UP000059188"/>
    </source>
</evidence>
<comment type="similarity">
    <text evidence="3 10">Belongs to the cytochrome P450 family.</text>
</comment>
<keyword evidence="12" id="KW-1185">Reference proteome</keyword>
<evidence type="ECO:0000256" key="5">
    <source>
        <dbReference type="ARBA" id="ARBA00022723"/>
    </source>
</evidence>
<dbReference type="InterPro" id="IPR001128">
    <property type="entry name" value="Cyt_P450"/>
</dbReference>
<dbReference type="InterPro" id="IPR050364">
    <property type="entry name" value="Cytochrome_P450_fung"/>
</dbReference>
<dbReference type="Proteomes" id="UP000059188">
    <property type="component" value="Unassembled WGS sequence"/>
</dbReference>
<proteinExistence type="inferred from homology"/>
<dbReference type="PRINTS" id="PR00463">
    <property type="entry name" value="EP450I"/>
</dbReference>
<dbReference type="Pfam" id="PF00067">
    <property type="entry name" value="p450"/>
    <property type="match status" value="1"/>
</dbReference>